<gene>
    <name evidence="9" type="ORF">MuYL_4355</name>
</gene>
<evidence type="ECO:0000313" key="10">
    <source>
        <dbReference type="Proteomes" id="UP000215002"/>
    </source>
</evidence>
<feature type="transmembrane region" description="Helical" evidence="6">
    <location>
        <begin position="675"/>
        <end position="699"/>
    </location>
</feature>
<feature type="domain" description="MacB-like periplasmic core" evidence="8">
    <location>
        <begin position="20"/>
        <end position="233"/>
    </location>
</feature>
<protein>
    <recommendedName>
        <fullName evidence="11">ABC transport system permease protein</fullName>
    </recommendedName>
</protein>
<keyword evidence="4 6" id="KW-1133">Transmembrane helix</keyword>
<evidence type="ECO:0000256" key="3">
    <source>
        <dbReference type="ARBA" id="ARBA00022692"/>
    </source>
</evidence>
<feature type="domain" description="ABC3 transporter permease C-terminal" evidence="7">
    <location>
        <begin position="678"/>
        <end position="784"/>
    </location>
</feature>
<evidence type="ECO:0000259" key="7">
    <source>
        <dbReference type="Pfam" id="PF02687"/>
    </source>
</evidence>
<feature type="domain" description="MacB-like periplasmic core" evidence="8">
    <location>
        <begin position="458"/>
        <end position="640"/>
    </location>
</feature>
<keyword evidence="10" id="KW-1185">Reference proteome</keyword>
<feature type="transmembrane region" description="Helical" evidence="6">
    <location>
        <begin position="761"/>
        <end position="781"/>
    </location>
</feature>
<evidence type="ECO:0000256" key="6">
    <source>
        <dbReference type="SAM" id="Phobius"/>
    </source>
</evidence>
<feature type="transmembrane region" description="Helical" evidence="6">
    <location>
        <begin position="375"/>
        <end position="397"/>
    </location>
</feature>
<evidence type="ECO:0008006" key="11">
    <source>
        <dbReference type="Google" id="ProtNLM"/>
    </source>
</evidence>
<dbReference type="InterPro" id="IPR025857">
    <property type="entry name" value="MacB_PCD"/>
</dbReference>
<dbReference type="GO" id="GO:0005886">
    <property type="term" value="C:plasma membrane"/>
    <property type="evidence" value="ECO:0007669"/>
    <property type="project" value="UniProtKB-SubCell"/>
</dbReference>
<dbReference type="PANTHER" id="PTHR30572:SF18">
    <property type="entry name" value="ABC-TYPE MACROLIDE FAMILY EXPORT SYSTEM PERMEASE COMPONENT 2"/>
    <property type="match status" value="1"/>
</dbReference>
<dbReference type="EMBL" id="CP022743">
    <property type="protein sequence ID" value="ASU36240.1"/>
    <property type="molecule type" value="Genomic_DNA"/>
</dbReference>
<dbReference type="PANTHER" id="PTHR30572">
    <property type="entry name" value="MEMBRANE COMPONENT OF TRANSPORTER-RELATED"/>
    <property type="match status" value="1"/>
</dbReference>
<dbReference type="AlphaFoldDB" id="A0A223P2H1"/>
<evidence type="ECO:0000256" key="1">
    <source>
        <dbReference type="ARBA" id="ARBA00004651"/>
    </source>
</evidence>
<dbReference type="Pfam" id="PF12704">
    <property type="entry name" value="MacB_PCD"/>
    <property type="match status" value="2"/>
</dbReference>
<sequence length="798" mass="88538">MIKIYLKIAWRNLNKHRFFSLVNICGLALGVAAFWIIASYMTDEWSYDRYNDKSDRIFRVAQHGKWGNGGFNLAITSIPYAPALKADYPEVEDAIRIDLEGGGKIIYNDKQIVANDISFTDNAIFNIFTYHFLSGDPNTALSKPNSIVLTKTLAEKIFGDAALAMDKIISFGVNGSSQNVVTGVIADVPANSTFKFSALRSFDDNYTGQWASAGVFTFVLLKNHDDYKKIEARSDDFFNKHLKASFAGVKYKMELQPLTSIHLHSNLDYEMGNNGNITYMYIFGIVGLLILVIAIINYVNLTTARSSVRVKEIGIRKVIGSGKAQLLYMFFFESILLAILATLAGMVLIQAALPYFNLLSGKSLNIWYFGVSKSLLIFAFFALVTGVVSGIYPALFLSGFKTIPAMKGQLGNQSSTILFRKGLVIFQFVITIVMIVGSCIIYQQLHYVLNRDLGFDKSQMLTFHIHNKGARAKTEEIKAQLLQNPLIQSVAVAGNPIGNNDIGSNAFNIGPDGNNAADTKMVESLIVDPDFIPAMQIKMAMGRNFQKGISDTANHSIIVNETLINELGWKNPIGRRVRTGVNHGVINYSTIIGVTKDFNTYSLQHKVSPMVLNLPAVTNDRDNMYVRLSKNNIPAALAYLQQVYARFDPENKVDYHWLDQNFADQYLSEKKQGNLLLIFTVLAICIACLGLFGLVTFTAEQRVKEIGIRKVLGAGIHHIVNMLAKELVLLVFVAAIVAAPIAWFAVNKWLQNFAYRVNIQWWVFIAAGVAAMLIAFITISVRSVKAAMANPANSLKSE</sequence>
<evidence type="ECO:0000313" key="9">
    <source>
        <dbReference type="EMBL" id="ASU36240.1"/>
    </source>
</evidence>
<feature type="domain" description="ABC3 transporter permease C-terminal" evidence="7">
    <location>
        <begin position="285"/>
        <end position="398"/>
    </location>
</feature>
<accession>A0A223P2H1</accession>
<name>A0A223P2H1_9SPHI</name>
<feature type="transmembrane region" description="Helical" evidence="6">
    <location>
        <begin position="21"/>
        <end position="41"/>
    </location>
</feature>
<keyword evidence="5 6" id="KW-0472">Membrane</keyword>
<dbReference type="InterPro" id="IPR050250">
    <property type="entry name" value="Macrolide_Exporter_MacB"/>
</dbReference>
<reference evidence="9 10" key="1">
    <citation type="submission" date="2017-08" db="EMBL/GenBank/DDBJ databases">
        <title>Complete genome sequence of Mucilaginibacter sp. strain BJC16-A31.</title>
        <authorList>
            <consortium name="Henan University of Science and Technology"/>
            <person name="You X."/>
        </authorList>
    </citation>
    <scope>NUCLEOTIDE SEQUENCE [LARGE SCALE GENOMIC DNA]</scope>
    <source>
        <strain evidence="9 10">BJC16-A31</strain>
    </source>
</reference>
<comment type="subcellular location">
    <subcellularLocation>
        <location evidence="1">Cell membrane</location>
        <topology evidence="1">Multi-pass membrane protein</topology>
    </subcellularLocation>
</comment>
<evidence type="ECO:0000259" key="8">
    <source>
        <dbReference type="Pfam" id="PF12704"/>
    </source>
</evidence>
<evidence type="ECO:0000256" key="5">
    <source>
        <dbReference type="ARBA" id="ARBA00023136"/>
    </source>
</evidence>
<organism evidence="9 10">
    <name type="scientific">Mucilaginibacter xinganensis</name>
    <dbReference type="NCBI Taxonomy" id="1234841"/>
    <lineage>
        <taxon>Bacteria</taxon>
        <taxon>Pseudomonadati</taxon>
        <taxon>Bacteroidota</taxon>
        <taxon>Sphingobacteriia</taxon>
        <taxon>Sphingobacteriales</taxon>
        <taxon>Sphingobacteriaceae</taxon>
        <taxon>Mucilaginibacter</taxon>
    </lineage>
</organism>
<feature type="transmembrane region" description="Helical" evidence="6">
    <location>
        <begin position="727"/>
        <end position="746"/>
    </location>
</feature>
<evidence type="ECO:0000256" key="4">
    <source>
        <dbReference type="ARBA" id="ARBA00022989"/>
    </source>
</evidence>
<dbReference type="GO" id="GO:0022857">
    <property type="term" value="F:transmembrane transporter activity"/>
    <property type="evidence" value="ECO:0007669"/>
    <property type="project" value="TreeGrafter"/>
</dbReference>
<dbReference type="Pfam" id="PF02687">
    <property type="entry name" value="FtsX"/>
    <property type="match status" value="2"/>
</dbReference>
<dbReference type="InterPro" id="IPR003838">
    <property type="entry name" value="ABC3_permease_C"/>
</dbReference>
<feature type="transmembrane region" description="Helical" evidence="6">
    <location>
        <begin position="326"/>
        <end position="355"/>
    </location>
</feature>
<dbReference type="OrthoDB" id="1451596at2"/>
<evidence type="ECO:0000256" key="2">
    <source>
        <dbReference type="ARBA" id="ARBA00022475"/>
    </source>
</evidence>
<keyword evidence="2" id="KW-1003">Cell membrane</keyword>
<dbReference type="KEGG" id="muc:MuYL_4355"/>
<feature type="transmembrane region" description="Helical" evidence="6">
    <location>
        <begin position="279"/>
        <end position="299"/>
    </location>
</feature>
<proteinExistence type="predicted"/>
<dbReference type="Proteomes" id="UP000215002">
    <property type="component" value="Chromosome"/>
</dbReference>
<feature type="transmembrane region" description="Helical" evidence="6">
    <location>
        <begin position="418"/>
        <end position="443"/>
    </location>
</feature>
<keyword evidence="3 6" id="KW-0812">Transmembrane</keyword>
<dbReference type="RefSeq" id="WP_094572291.1">
    <property type="nucleotide sequence ID" value="NZ_CP022743.1"/>
</dbReference>